<comment type="caution">
    <text evidence="2">The sequence shown here is derived from an EMBL/GenBank/DDBJ whole genome shotgun (WGS) entry which is preliminary data.</text>
</comment>
<dbReference type="Pfam" id="PF00961">
    <property type="entry name" value="LAGLIDADG_1"/>
    <property type="match status" value="1"/>
</dbReference>
<accession>A0A1G2JC59</accession>
<evidence type="ECO:0000313" key="3">
    <source>
        <dbReference type="Proteomes" id="UP000177751"/>
    </source>
</evidence>
<feature type="domain" description="Homing endonuclease LAGLIDADG" evidence="1">
    <location>
        <begin position="13"/>
        <end position="112"/>
    </location>
</feature>
<evidence type="ECO:0000313" key="2">
    <source>
        <dbReference type="EMBL" id="OGZ84674.1"/>
    </source>
</evidence>
<dbReference type="AlphaFoldDB" id="A0A1G2JC59"/>
<dbReference type="EMBL" id="MHPP01000014">
    <property type="protein sequence ID" value="OGZ84674.1"/>
    <property type="molecule type" value="Genomic_DNA"/>
</dbReference>
<dbReference type="GO" id="GO:0004519">
    <property type="term" value="F:endonuclease activity"/>
    <property type="evidence" value="ECO:0007669"/>
    <property type="project" value="InterPro"/>
</dbReference>
<evidence type="ECO:0000259" key="1">
    <source>
        <dbReference type="Pfam" id="PF00961"/>
    </source>
</evidence>
<organism evidence="2 3">
    <name type="scientific">Candidatus Staskawiczbacteria bacterium RIFOXYC1_FULL_38_18</name>
    <dbReference type="NCBI Taxonomy" id="1802229"/>
    <lineage>
        <taxon>Bacteria</taxon>
        <taxon>Candidatus Staskawicziibacteriota</taxon>
    </lineage>
</organism>
<proteinExistence type="predicted"/>
<dbReference type="PANTHER" id="PTHR36181:SF2">
    <property type="entry name" value="INTRON-ENCODED ENDONUCLEASE AI3-RELATED"/>
    <property type="match status" value="1"/>
</dbReference>
<protein>
    <recommendedName>
        <fullName evidence="1">Homing endonuclease LAGLIDADG domain-containing protein</fullName>
    </recommendedName>
</protein>
<dbReference type="Gene3D" id="3.10.28.10">
    <property type="entry name" value="Homing endonucleases"/>
    <property type="match status" value="1"/>
</dbReference>
<dbReference type="InterPro" id="IPR051289">
    <property type="entry name" value="LAGLIDADG_Endonuclease"/>
</dbReference>
<dbReference type="Proteomes" id="UP000177751">
    <property type="component" value="Unassembled WGS sequence"/>
</dbReference>
<dbReference type="InterPro" id="IPR027434">
    <property type="entry name" value="Homing_endonucl"/>
</dbReference>
<sequence length="171" mass="19768">MVKEKFSVATIVNSDGCFDLQFRKDTRHKRTNSPTYYRWKAQFVVTAPKENERILNKIKKELCCGEVSISKGQARFSVQKISDVAKIVVPFFKKNALARDKKRDFEMWAKAVEIIQKNKGKYLAAWQKSDLHSLIEIQKACCKYKARPRKSKWLDMAKSFSKSAGTPVKLD</sequence>
<dbReference type="InterPro" id="IPR004860">
    <property type="entry name" value="LAGLIDADG_dom"/>
</dbReference>
<name>A0A1G2JC59_9BACT</name>
<dbReference type="SUPFAM" id="SSF55608">
    <property type="entry name" value="Homing endonucleases"/>
    <property type="match status" value="1"/>
</dbReference>
<reference evidence="2 3" key="1">
    <citation type="journal article" date="2016" name="Nat. Commun.">
        <title>Thousands of microbial genomes shed light on interconnected biogeochemical processes in an aquifer system.</title>
        <authorList>
            <person name="Anantharaman K."/>
            <person name="Brown C.T."/>
            <person name="Hug L.A."/>
            <person name="Sharon I."/>
            <person name="Castelle C.J."/>
            <person name="Probst A.J."/>
            <person name="Thomas B.C."/>
            <person name="Singh A."/>
            <person name="Wilkins M.J."/>
            <person name="Karaoz U."/>
            <person name="Brodie E.L."/>
            <person name="Williams K.H."/>
            <person name="Hubbard S.S."/>
            <person name="Banfield J.F."/>
        </authorList>
    </citation>
    <scope>NUCLEOTIDE SEQUENCE [LARGE SCALE GENOMIC DNA]</scope>
</reference>
<dbReference type="PANTHER" id="PTHR36181">
    <property type="entry name" value="INTRON-ENCODED ENDONUCLEASE AI3-RELATED"/>
    <property type="match status" value="1"/>
</dbReference>
<gene>
    <name evidence="2" type="ORF">A2401_01340</name>
</gene>